<proteinExistence type="predicted"/>
<dbReference type="RefSeq" id="WP_377460630.1">
    <property type="nucleotide sequence ID" value="NZ_JBHLUB010000032.1"/>
</dbReference>
<dbReference type="InterPro" id="IPR036388">
    <property type="entry name" value="WH-like_DNA-bd_sf"/>
</dbReference>
<dbReference type="SUPFAM" id="SSF46785">
    <property type="entry name" value="Winged helix' DNA-binding domain"/>
    <property type="match status" value="1"/>
</dbReference>
<evidence type="ECO:0000256" key="5">
    <source>
        <dbReference type="ARBA" id="ARBA00023134"/>
    </source>
</evidence>
<dbReference type="InterPro" id="IPR036390">
    <property type="entry name" value="WH_DNA-bd_sf"/>
</dbReference>
<keyword evidence="10" id="KW-1185">Reference proteome</keyword>
<feature type="domain" description="Tr-type G" evidence="8">
    <location>
        <begin position="1"/>
        <end position="170"/>
    </location>
</feature>
<dbReference type="InterPro" id="IPR009000">
    <property type="entry name" value="Transl_B-barrel_sf"/>
</dbReference>
<evidence type="ECO:0000256" key="7">
    <source>
        <dbReference type="ARBA" id="ARBA00031615"/>
    </source>
</evidence>
<gene>
    <name evidence="9" type="primary">selB</name>
    <name evidence="9" type="ORF">ACFFFR_11595</name>
</gene>
<evidence type="ECO:0000313" key="9">
    <source>
        <dbReference type="EMBL" id="MFC0583010.1"/>
    </source>
</evidence>
<keyword evidence="3" id="KW-0963">Cytoplasm</keyword>
<evidence type="ECO:0000256" key="6">
    <source>
        <dbReference type="ARBA" id="ARBA00025526"/>
    </source>
</evidence>
<dbReference type="InterPro" id="IPR015191">
    <property type="entry name" value="SelB_WHD4"/>
</dbReference>
<dbReference type="PROSITE" id="PS51722">
    <property type="entry name" value="G_TR_2"/>
    <property type="match status" value="1"/>
</dbReference>
<organism evidence="9 10">
    <name type="scientific">Micrococcoides hystricis</name>
    <dbReference type="NCBI Taxonomy" id="1572761"/>
    <lineage>
        <taxon>Bacteria</taxon>
        <taxon>Bacillati</taxon>
        <taxon>Actinomycetota</taxon>
        <taxon>Actinomycetes</taxon>
        <taxon>Micrococcales</taxon>
        <taxon>Micrococcaceae</taxon>
        <taxon>Micrococcoides</taxon>
    </lineage>
</organism>
<keyword evidence="4" id="KW-0648">Protein biosynthesis</keyword>
<dbReference type="Pfam" id="PF09107">
    <property type="entry name" value="WHD_3rd_SelB"/>
    <property type="match status" value="1"/>
</dbReference>
<dbReference type="InterPro" id="IPR050055">
    <property type="entry name" value="EF-Tu_GTPase"/>
</dbReference>
<dbReference type="SUPFAM" id="SSF50447">
    <property type="entry name" value="Translation proteins"/>
    <property type="match status" value="1"/>
</dbReference>
<name>A0ABV6PD08_9MICC</name>
<dbReference type="Gene3D" id="1.10.10.10">
    <property type="entry name" value="Winged helix-like DNA-binding domain superfamily/Winged helix DNA-binding domain"/>
    <property type="match status" value="1"/>
</dbReference>
<dbReference type="InterPro" id="IPR004161">
    <property type="entry name" value="EFTu-like_2"/>
</dbReference>
<accession>A0ABV6PD08</accession>
<dbReference type="InterPro" id="IPR000795">
    <property type="entry name" value="T_Tr_GTP-bd_dom"/>
</dbReference>
<dbReference type="Pfam" id="PF03144">
    <property type="entry name" value="GTP_EFTU_D2"/>
    <property type="match status" value="1"/>
</dbReference>
<protein>
    <recommendedName>
        <fullName evidence="2">Selenocysteine-specific elongation factor</fullName>
    </recommendedName>
    <alternativeName>
        <fullName evidence="7">SelB translation factor</fullName>
    </alternativeName>
</protein>
<keyword evidence="5" id="KW-0547">Nucleotide-binding</keyword>
<dbReference type="Pfam" id="PF00009">
    <property type="entry name" value="GTP_EFTU"/>
    <property type="match status" value="1"/>
</dbReference>
<evidence type="ECO:0000256" key="4">
    <source>
        <dbReference type="ARBA" id="ARBA00022917"/>
    </source>
</evidence>
<dbReference type="InterPro" id="IPR027417">
    <property type="entry name" value="P-loop_NTPase"/>
</dbReference>
<dbReference type="GO" id="GO:0003746">
    <property type="term" value="F:translation elongation factor activity"/>
    <property type="evidence" value="ECO:0007669"/>
    <property type="project" value="UniProtKB-KW"/>
</dbReference>
<dbReference type="PANTHER" id="PTHR43721:SF22">
    <property type="entry name" value="ELONGATION FACTOR TU, MITOCHONDRIAL"/>
    <property type="match status" value="1"/>
</dbReference>
<dbReference type="InterPro" id="IPR004535">
    <property type="entry name" value="Transl_elong_SelB"/>
</dbReference>
<sequence>MFVVATAGHVDHGKSTLVNALTGMEPDRWEEEKRRGLTIDLGFAWTKLPSGREVSFVDVPGHERFLTNMVAGVGPAPVVCFVVAADQGWQEQSTDHFDAIGALGIEHGIIALTRCDLATEALETITANIRERIHGTALANAPIVPVSARTGEGITDLKTALDDALAQVPAPDPAARLRMWIDRAFSITGAGTVVTGTLAAGTLSVGDELTVQSPEGPITAVIRGLQSRNQSVNRAAPANRVAVNLRGVPTESVHRGDALTRADQWVLADEFDARQLHFSTRSVEQTTKLDQLPDEVMLHIGTACVHGHLRGFDTEHARLKLAHPLPLQVGDRLILRVPGSELPITGLEILDLDPPELTRRGAGKARQAELVALPSGGDALAHVRRRNRVSVAELQRQGLQIPTELPADIVLLGAAASAELVDRAALKTWASLLDEALQAQAAADPLSPWLTRTRASHVTGVDSGAVLDAIITASSAVLEQGKLRHRDATPSLGTAEASVAQLEARLATEPFAAPEADELAALNLGAKELAAATEQGRLLRLADGIVLLPKAPAMAMRELVQLEQPFTTSAARQALGTTRRVAIPLLEYLDSRGWTRQESPGKRVVVR</sequence>
<dbReference type="CDD" id="cd04171">
    <property type="entry name" value="SelB"/>
    <property type="match status" value="1"/>
</dbReference>
<dbReference type="InterPro" id="IPR057335">
    <property type="entry name" value="Beta-barrel_SelB"/>
</dbReference>
<dbReference type="PANTHER" id="PTHR43721">
    <property type="entry name" value="ELONGATION FACTOR TU-RELATED"/>
    <property type="match status" value="1"/>
</dbReference>
<comment type="function">
    <text evidence="6">Translation factor necessary for the incorporation of selenocysteine into proteins. It probably replaces EF-Tu for the insertion of selenocysteine directed by the UGA codon. SelB binds GTP and GDP.</text>
</comment>
<evidence type="ECO:0000313" key="10">
    <source>
        <dbReference type="Proteomes" id="UP001589862"/>
    </source>
</evidence>
<dbReference type="SUPFAM" id="SSF52540">
    <property type="entry name" value="P-loop containing nucleoside triphosphate hydrolases"/>
    <property type="match status" value="1"/>
</dbReference>
<dbReference type="Pfam" id="PF25461">
    <property type="entry name" value="Beta-barrel_SelB"/>
    <property type="match status" value="1"/>
</dbReference>
<dbReference type="Proteomes" id="UP001589862">
    <property type="component" value="Unassembled WGS sequence"/>
</dbReference>
<evidence type="ECO:0000256" key="2">
    <source>
        <dbReference type="ARBA" id="ARBA00015953"/>
    </source>
</evidence>
<reference evidence="9 10" key="1">
    <citation type="submission" date="2024-09" db="EMBL/GenBank/DDBJ databases">
        <authorList>
            <person name="Sun Q."/>
            <person name="Mori K."/>
        </authorList>
    </citation>
    <scope>NUCLEOTIDE SEQUENCE [LARGE SCALE GENOMIC DNA]</scope>
    <source>
        <strain evidence="9 10">NCAIM B.02604</strain>
    </source>
</reference>
<keyword evidence="9" id="KW-0251">Elongation factor</keyword>
<comment type="caution">
    <text evidence="9">The sequence shown here is derived from an EMBL/GenBank/DDBJ whole genome shotgun (WGS) entry which is preliminary data.</text>
</comment>
<comment type="subcellular location">
    <subcellularLocation>
        <location evidence="1">Cytoplasm</location>
    </subcellularLocation>
</comment>
<dbReference type="NCBIfam" id="TIGR00475">
    <property type="entry name" value="selB"/>
    <property type="match status" value="1"/>
</dbReference>
<dbReference type="Gene3D" id="2.40.30.10">
    <property type="entry name" value="Translation factors"/>
    <property type="match status" value="1"/>
</dbReference>
<evidence type="ECO:0000256" key="1">
    <source>
        <dbReference type="ARBA" id="ARBA00004496"/>
    </source>
</evidence>
<keyword evidence="5" id="KW-0342">GTP-binding</keyword>
<dbReference type="EMBL" id="JBHLUB010000032">
    <property type="protein sequence ID" value="MFC0583010.1"/>
    <property type="molecule type" value="Genomic_DNA"/>
</dbReference>
<dbReference type="Gene3D" id="3.40.50.300">
    <property type="entry name" value="P-loop containing nucleotide triphosphate hydrolases"/>
    <property type="match status" value="1"/>
</dbReference>
<evidence type="ECO:0000259" key="8">
    <source>
        <dbReference type="PROSITE" id="PS51722"/>
    </source>
</evidence>
<evidence type="ECO:0000256" key="3">
    <source>
        <dbReference type="ARBA" id="ARBA00022490"/>
    </source>
</evidence>